<dbReference type="OrthoDB" id="1522859at2"/>
<name>A0A3L9MHB0_9FLAO</name>
<keyword evidence="1" id="KW-0732">Signal</keyword>
<evidence type="ECO:0008006" key="4">
    <source>
        <dbReference type="Google" id="ProtNLM"/>
    </source>
</evidence>
<reference evidence="2 3" key="1">
    <citation type="submission" date="2018-10" db="EMBL/GenBank/DDBJ databases">
        <authorList>
            <person name="Chen X."/>
        </authorList>
    </citation>
    <scope>NUCLEOTIDE SEQUENCE [LARGE SCALE GENOMIC DNA]</scope>
    <source>
        <strain evidence="2 3">YIM 102668</strain>
    </source>
</reference>
<keyword evidence="3" id="KW-1185">Reference proteome</keyword>
<protein>
    <recommendedName>
        <fullName evidence="4">TonB C-terminal domain-containing protein</fullName>
    </recommendedName>
</protein>
<dbReference type="EMBL" id="RDOJ01000002">
    <property type="protein sequence ID" value="RLZ12212.1"/>
    <property type="molecule type" value="Genomic_DNA"/>
</dbReference>
<evidence type="ECO:0000313" key="2">
    <source>
        <dbReference type="EMBL" id="RLZ12212.1"/>
    </source>
</evidence>
<sequence>MNKLKLLSFLLVLSSTLYGQEKASKFLIFPGCEKFETKGNQKLIDCYGKNFNELFTYEVKQVLNSYNLSVDNVNINAKIKYEISKEGEYQNLEIIGTEAEKSILHQSFYNYVIKLKEKGKIIIPAKSKTGEPALLRFDIPFRIINH</sequence>
<accession>A0A3L9MHB0</accession>
<organism evidence="2 3">
    <name type="scientific">Faecalibacter macacae</name>
    <dbReference type="NCBI Taxonomy" id="1859289"/>
    <lineage>
        <taxon>Bacteria</taxon>
        <taxon>Pseudomonadati</taxon>
        <taxon>Bacteroidota</taxon>
        <taxon>Flavobacteriia</taxon>
        <taxon>Flavobacteriales</taxon>
        <taxon>Weeksellaceae</taxon>
        <taxon>Faecalibacter</taxon>
    </lineage>
</organism>
<comment type="caution">
    <text evidence="2">The sequence shown here is derived from an EMBL/GenBank/DDBJ whole genome shotgun (WGS) entry which is preliminary data.</text>
</comment>
<proteinExistence type="predicted"/>
<gene>
    <name evidence="2" type="ORF">EAH69_01420</name>
</gene>
<dbReference type="AlphaFoldDB" id="A0A3L9MHB0"/>
<dbReference type="Proteomes" id="UP000275348">
    <property type="component" value="Unassembled WGS sequence"/>
</dbReference>
<feature type="chain" id="PRO_5018255012" description="TonB C-terminal domain-containing protein" evidence="1">
    <location>
        <begin position="20"/>
        <end position="146"/>
    </location>
</feature>
<dbReference type="RefSeq" id="WP_121933425.1">
    <property type="nucleotide sequence ID" value="NZ_RDOJ01000002.1"/>
</dbReference>
<feature type="signal peptide" evidence="1">
    <location>
        <begin position="1"/>
        <end position="19"/>
    </location>
</feature>
<evidence type="ECO:0000313" key="3">
    <source>
        <dbReference type="Proteomes" id="UP000275348"/>
    </source>
</evidence>
<evidence type="ECO:0000256" key="1">
    <source>
        <dbReference type="SAM" id="SignalP"/>
    </source>
</evidence>